<feature type="transmembrane region" description="Helical" evidence="6">
    <location>
        <begin position="12"/>
        <end position="35"/>
    </location>
</feature>
<organism evidence="7 8">
    <name type="scientific">Catenovulum agarivorans DS-2</name>
    <dbReference type="NCBI Taxonomy" id="1328313"/>
    <lineage>
        <taxon>Bacteria</taxon>
        <taxon>Pseudomonadati</taxon>
        <taxon>Pseudomonadota</taxon>
        <taxon>Gammaproteobacteria</taxon>
        <taxon>Alteromonadales</taxon>
        <taxon>Alteromonadaceae</taxon>
        <taxon>Catenovulum</taxon>
    </lineage>
</organism>
<evidence type="ECO:0000256" key="4">
    <source>
        <dbReference type="ARBA" id="ARBA00022989"/>
    </source>
</evidence>
<dbReference type="InterPro" id="IPR002781">
    <property type="entry name" value="TM_pro_TauE-like"/>
</dbReference>
<keyword evidence="8" id="KW-1185">Reference proteome</keyword>
<evidence type="ECO:0000313" key="8">
    <source>
        <dbReference type="Proteomes" id="UP000019276"/>
    </source>
</evidence>
<dbReference type="Proteomes" id="UP000019276">
    <property type="component" value="Unassembled WGS sequence"/>
</dbReference>
<comment type="similarity">
    <text evidence="2 6">Belongs to the 4-toluene sulfonate uptake permease (TSUP) (TC 2.A.102) family.</text>
</comment>
<evidence type="ECO:0000256" key="5">
    <source>
        <dbReference type="ARBA" id="ARBA00023136"/>
    </source>
</evidence>
<feature type="transmembrane region" description="Helical" evidence="6">
    <location>
        <begin position="196"/>
        <end position="215"/>
    </location>
</feature>
<dbReference type="OrthoDB" id="8559161at2"/>
<gene>
    <name evidence="7" type="ORF">DS2_02955</name>
</gene>
<accession>W7QVJ3</accession>
<dbReference type="PANTHER" id="PTHR43701">
    <property type="entry name" value="MEMBRANE TRANSPORTER PROTEIN MJ0441-RELATED"/>
    <property type="match status" value="1"/>
</dbReference>
<dbReference type="InterPro" id="IPR051598">
    <property type="entry name" value="TSUP/Inactive_protease-like"/>
</dbReference>
<keyword evidence="6" id="KW-1003">Cell membrane</keyword>
<evidence type="ECO:0000256" key="3">
    <source>
        <dbReference type="ARBA" id="ARBA00022692"/>
    </source>
</evidence>
<dbReference type="GO" id="GO:0005886">
    <property type="term" value="C:plasma membrane"/>
    <property type="evidence" value="ECO:0007669"/>
    <property type="project" value="UniProtKB-SubCell"/>
</dbReference>
<sequence>MQIAALAGSSIGLSLGIFGSGGAVLAVPVLIYLAGFTAKDAVVNSLVIVAWISLFTLVATKSWRAISWRMAFLLGSTGFIGSIVGIYLAGLVQPWLQLLVFAALLLIASGFMWRSPVTQADGQAVGTLWLLFIGLLVGGLTGFAGVGGGFLLVPTLVLLAKLDFFQARSTSLALIAFNATIGFAQYQFISTNSYQLDWGLIMVLAALGGAGAVWGQKWSAKWPQTQLRKSFALFLLLLGCFIFFNEF</sequence>
<protein>
    <recommendedName>
        <fullName evidence="6">Probable membrane transporter protein</fullName>
    </recommendedName>
</protein>
<dbReference type="Pfam" id="PF01925">
    <property type="entry name" value="TauE"/>
    <property type="match status" value="1"/>
</dbReference>
<feature type="transmembrane region" description="Helical" evidence="6">
    <location>
        <begin position="227"/>
        <end position="244"/>
    </location>
</feature>
<feature type="transmembrane region" description="Helical" evidence="6">
    <location>
        <begin position="41"/>
        <end position="59"/>
    </location>
</feature>
<dbReference type="AlphaFoldDB" id="W7QVJ3"/>
<comment type="subcellular location">
    <subcellularLocation>
        <location evidence="6">Cell membrane</location>
        <topology evidence="6">Multi-pass membrane protein</topology>
    </subcellularLocation>
    <subcellularLocation>
        <location evidence="1">Membrane</location>
        <topology evidence="1">Multi-pass membrane protein</topology>
    </subcellularLocation>
</comment>
<comment type="caution">
    <text evidence="7">The sequence shown here is derived from an EMBL/GenBank/DDBJ whole genome shotgun (WGS) entry which is preliminary data.</text>
</comment>
<keyword evidence="4 6" id="KW-1133">Transmembrane helix</keyword>
<evidence type="ECO:0000256" key="6">
    <source>
        <dbReference type="RuleBase" id="RU363041"/>
    </source>
</evidence>
<name>W7QVJ3_9ALTE</name>
<reference evidence="7 8" key="1">
    <citation type="journal article" date="2014" name="Genome Announc.">
        <title>Draft Genome Sequence of the Agar-Degrading Bacterium Catenovulum sp. Strain DS-2, Isolated from Intestines of Haliotis diversicolor.</title>
        <authorList>
            <person name="Shan D."/>
            <person name="Li X."/>
            <person name="Gu Z."/>
            <person name="Wei G."/>
            <person name="Gao Z."/>
            <person name="Shao Z."/>
        </authorList>
    </citation>
    <scope>NUCLEOTIDE SEQUENCE [LARGE SCALE GENOMIC DNA]</scope>
    <source>
        <strain evidence="7 8">DS-2</strain>
    </source>
</reference>
<dbReference type="RefSeq" id="WP_035013135.1">
    <property type="nucleotide sequence ID" value="NZ_ARZY01000003.1"/>
</dbReference>
<feature type="transmembrane region" description="Helical" evidence="6">
    <location>
        <begin position="125"/>
        <end position="153"/>
    </location>
</feature>
<dbReference type="STRING" id="1328313.DS2_02955"/>
<evidence type="ECO:0000256" key="1">
    <source>
        <dbReference type="ARBA" id="ARBA00004141"/>
    </source>
</evidence>
<feature type="transmembrane region" description="Helical" evidence="6">
    <location>
        <begin position="165"/>
        <end position="184"/>
    </location>
</feature>
<keyword evidence="3 6" id="KW-0812">Transmembrane</keyword>
<dbReference type="PANTHER" id="PTHR43701:SF2">
    <property type="entry name" value="MEMBRANE TRANSPORTER PROTEIN YJNA-RELATED"/>
    <property type="match status" value="1"/>
</dbReference>
<dbReference type="EMBL" id="ARZY01000003">
    <property type="protein sequence ID" value="EWH11748.1"/>
    <property type="molecule type" value="Genomic_DNA"/>
</dbReference>
<evidence type="ECO:0000256" key="2">
    <source>
        <dbReference type="ARBA" id="ARBA00009142"/>
    </source>
</evidence>
<feature type="transmembrane region" description="Helical" evidence="6">
    <location>
        <begin position="95"/>
        <end position="113"/>
    </location>
</feature>
<proteinExistence type="inferred from homology"/>
<dbReference type="eggNOG" id="COG0730">
    <property type="taxonomic scope" value="Bacteria"/>
</dbReference>
<evidence type="ECO:0000313" key="7">
    <source>
        <dbReference type="EMBL" id="EWH11748.1"/>
    </source>
</evidence>
<feature type="transmembrane region" description="Helical" evidence="6">
    <location>
        <begin position="71"/>
        <end position="89"/>
    </location>
</feature>
<keyword evidence="5 6" id="KW-0472">Membrane</keyword>